<gene>
    <name evidence="2" type="ORF">PVK06_026988</name>
</gene>
<accession>A0ABR0NZ45</accession>
<dbReference type="InterPro" id="IPR007321">
    <property type="entry name" value="Transposase_28"/>
</dbReference>
<comment type="caution">
    <text evidence="2">The sequence shown here is derived from an EMBL/GenBank/DDBJ whole genome shotgun (WGS) entry which is preliminary data.</text>
</comment>
<dbReference type="EMBL" id="JARKNE010000008">
    <property type="protein sequence ID" value="KAK5811636.1"/>
    <property type="molecule type" value="Genomic_DNA"/>
</dbReference>
<proteinExistence type="predicted"/>
<evidence type="ECO:0000313" key="2">
    <source>
        <dbReference type="EMBL" id="KAK5811636.1"/>
    </source>
</evidence>
<reference evidence="2 3" key="1">
    <citation type="submission" date="2023-03" db="EMBL/GenBank/DDBJ databases">
        <title>WGS of Gossypium arboreum.</title>
        <authorList>
            <person name="Yu D."/>
        </authorList>
    </citation>
    <scope>NUCLEOTIDE SEQUENCE [LARGE SCALE GENOMIC DNA]</scope>
    <source>
        <tissue evidence="2">Leaf</tissue>
    </source>
</reference>
<organism evidence="2 3">
    <name type="scientific">Gossypium arboreum</name>
    <name type="common">Tree cotton</name>
    <name type="synonym">Gossypium nanking</name>
    <dbReference type="NCBI Taxonomy" id="29729"/>
    <lineage>
        <taxon>Eukaryota</taxon>
        <taxon>Viridiplantae</taxon>
        <taxon>Streptophyta</taxon>
        <taxon>Embryophyta</taxon>
        <taxon>Tracheophyta</taxon>
        <taxon>Spermatophyta</taxon>
        <taxon>Magnoliopsida</taxon>
        <taxon>eudicotyledons</taxon>
        <taxon>Gunneridae</taxon>
        <taxon>Pentapetalae</taxon>
        <taxon>rosids</taxon>
        <taxon>malvids</taxon>
        <taxon>Malvales</taxon>
        <taxon>Malvaceae</taxon>
        <taxon>Malvoideae</taxon>
        <taxon>Gossypium</taxon>
    </lineage>
</organism>
<sequence length="115" mass="13260">MHIDHSDSFESHPLRERLSLVLVTGKLYPCTTKQKELQKVLGVQGIKLPNFIYKFSILERSHRLCGTSEDSFLLSIHALEAGFHLPLHHFFCSLLKDYKIALGQLSGFSWWITMM</sequence>
<dbReference type="Pfam" id="PF04195">
    <property type="entry name" value="Transposase_28"/>
    <property type="match status" value="1"/>
</dbReference>
<feature type="domain" description="Transposase (putative) gypsy type" evidence="1">
    <location>
        <begin position="75"/>
        <end position="110"/>
    </location>
</feature>
<evidence type="ECO:0000259" key="1">
    <source>
        <dbReference type="Pfam" id="PF04195"/>
    </source>
</evidence>
<name>A0ABR0NZ45_GOSAR</name>
<protein>
    <recommendedName>
        <fullName evidence="1">Transposase (putative) gypsy type domain-containing protein</fullName>
    </recommendedName>
</protein>
<evidence type="ECO:0000313" key="3">
    <source>
        <dbReference type="Proteomes" id="UP001358586"/>
    </source>
</evidence>
<dbReference type="Proteomes" id="UP001358586">
    <property type="component" value="Chromosome 8"/>
</dbReference>
<keyword evidence="3" id="KW-1185">Reference proteome</keyword>